<dbReference type="GeneID" id="128777379"/>
<feature type="compositionally biased region" description="Basic and acidic residues" evidence="1">
    <location>
        <begin position="341"/>
        <end position="350"/>
    </location>
</feature>
<feature type="region of interest" description="Disordered" evidence="1">
    <location>
        <begin position="241"/>
        <end position="279"/>
    </location>
</feature>
<gene>
    <name evidence="3" type="primary">LOC128777379</name>
</gene>
<sequence length="350" mass="38676">MKKRFGPPTSVKRLSGKFSTQILNYCSDLIQKRQSTYRAYSSNSTNDRKLMPNTQVRRWRNDELPTVSLVNVNPSAWMPQAQRRLIPTLPAPLARSNRVTHPEDRLRRAAPRAAEFRFPSVWKRTENKPGRQRSPRASGFLEDTAASPEKAAAAGTPRKDSHFFSLGCPAVGAARPVGWGPGGSGRRANARHKRPSRPGRRPVTQQHARETRARRHPPRQRPPTDSRLAFRAGEALYRGGWKQRTAGSRAPAVLKLDDRAARANRKSGRRELTGHSRRHSFEGWGKEDVGAAYYVSREPPRRGGAAAALGGGGGGGGEGGAGVGKVAQSFLRGQKKKRPTHSKEIENWTN</sequence>
<dbReference type="Proteomes" id="UP001165780">
    <property type="component" value="Unplaced"/>
</dbReference>
<organism evidence="2 3">
    <name type="scientific">Panthera pardus</name>
    <name type="common">Leopard</name>
    <name type="synonym">Felis pardus</name>
    <dbReference type="NCBI Taxonomy" id="9691"/>
    <lineage>
        <taxon>Eukaryota</taxon>
        <taxon>Metazoa</taxon>
        <taxon>Chordata</taxon>
        <taxon>Craniata</taxon>
        <taxon>Vertebrata</taxon>
        <taxon>Euteleostomi</taxon>
        <taxon>Mammalia</taxon>
        <taxon>Eutheria</taxon>
        <taxon>Laurasiatheria</taxon>
        <taxon>Carnivora</taxon>
        <taxon>Feliformia</taxon>
        <taxon>Felidae</taxon>
        <taxon>Pantherinae</taxon>
        <taxon>Panthera</taxon>
    </lineage>
</organism>
<feature type="region of interest" description="Disordered" evidence="1">
    <location>
        <begin position="301"/>
        <end position="350"/>
    </location>
</feature>
<dbReference type="RefSeq" id="XP_053760164.1">
    <property type="nucleotide sequence ID" value="XM_053904189.1"/>
</dbReference>
<feature type="region of interest" description="Disordered" evidence="1">
    <location>
        <begin position="174"/>
        <end position="229"/>
    </location>
</feature>
<evidence type="ECO:0000313" key="3">
    <source>
        <dbReference type="RefSeq" id="XP_053760164.1"/>
    </source>
</evidence>
<feature type="compositionally biased region" description="Basic residues" evidence="1">
    <location>
        <begin position="188"/>
        <end position="200"/>
    </location>
</feature>
<feature type="region of interest" description="Disordered" evidence="1">
    <location>
        <begin position="120"/>
        <end position="158"/>
    </location>
</feature>
<reference evidence="3" key="1">
    <citation type="submission" date="2025-08" db="UniProtKB">
        <authorList>
            <consortium name="RefSeq"/>
        </authorList>
    </citation>
    <scope>IDENTIFICATION</scope>
    <source>
        <tissue evidence="3">Whole blood</tissue>
    </source>
</reference>
<evidence type="ECO:0000313" key="2">
    <source>
        <dbReference type="Proteomes" id="UP001165780"/>
    </source>
</evidence>
<name>A0A9W2VNC9_PANPR</name>
<accession>A0A9W2VNC9</accession>
<feature type="compositionally biased region" description="Basic and acidic residues" evidence="1">
    <location>
        <begin position="269"/>
        <end position="279"/>
    </location>
</feature>
<protein>
    <submittedName>
        <fullName evidence="3">Uncharacterized protein LOC128777379</fullName>
    </submittedName>
</protein>
<evidence type="ECO:0000256" key="1">
    <source>
        <dbReference type="SAM" id="MobiDB-lite"/>
    </source>
</evidence>
<feature type="compositionally biased region" description="Gly residues" evidence="1">
    <location>
        <begin position="309"/>
        <end position="323"/>
    </location>
</feature>
<proteinExistence type="predicted"/>
<dbReference type="AlphaFoldDB" id="A0A9W2VNC9"/>
<keyword evidence="2" id="KW-1185">Reference proteome</keyword>